<feature type="non-terminal residue" evidence="1">
    <location>
        <position position="164"/>
    </location>
</feature>
<dbReference type="EMBL" id="GEDC01014595">
    <property type="protein sequence ID" value="JAS22703.1"/>
    <property type="molecule type" value="Transcribed_RNA"/>
</dbReference>
<dbReference type="AlphaFoldDB" id="A0A1B6DAI3"/>
<organism evidence="1">
    <name type="scientific">Clastoptera arizonana</name>
    <name type="common">Arizona spittle bug</name>
    <dbReference type="NCBI Taxonomy" id="38151"/>
    <lineage>
        <taxon>Eukaryota</taxon>
        <taxon>Metazoa</taxon>
        <taxon>Ecdysozoa</taxon>
        <taxon>Arthropoda</taxon>
        <taxon>Hexapoda</taxon>
        <taxon>Insecta</taxon>
        <taxon>Pterygota</taxon>
        <taxon>Neoptera</taxon>
        <taxon>Paraneoptera</taxon>
        <taxon>Hemiptera</taxon>
        <taxon>Auchenorrhyncha</taxon>
        <taxon>Cercopoidea</taxon>
        <taxon>Clastopteridae</taxon>
        <taxon>Clastoptera</taxon>
    </lineage>
</organism>
<gene>
    <name evidence="1" type="ORF">g.723</name>
</gene>
<evidence type="ECO:0000313" key="1">
    <source>
        <dbReference type="EMBL" id="JAS22703.1"/>
    </source>
</evidence>
<accession>A0A1B6DAI3</accession>
<name>A0A1B6DAI3_9HEMI</name>
<protein>
    <submittedName>
        <fullName evidence="1">Uncharacterized protein</fullName>
    </submittedName>
</protein>
<reference evidence="1" key="1">
    <citation type="submission" date="2015-12" db="EMBL/GenBank/DDBJ databases">
        <title>De novo transcriptome assembly of four potential Pierce s Disease insect vectors from Arizona vineyards.</title>
        <authorList>
            <person name="Tassone E.E."/>
        </authorList>
    </citation>
    <scope>NUCLEOTIDE SEQUENCE</scope>
</reference>
<sequence>MGAPMYVNIALSAIYIVSVEAFLSYEVPPWLYPNTVIEKFEKRRKVNLGIAKLAVRVLRSPEYHLMGKYSEFQNILNGEKKLLKMMLRLLVDDDDSPIHEMYNLIFNTVIDIDYFQNITDDFPHPVETKFRNIQKVVYKVHRTRLELEKGGLIPYESVLTDDDF</sequence>
<proteinExistence type="predicted"/>